<dbReference type="AlphaFoldDB" id="A0AAP0L4W9"/>
<reference evidence="1 2" key="1">
    <citation type="submission" date="2024-01" db="EMBL/GenBank/DDBJ databases">
        <title>Genome assemblies of Stephania.</title>
        <authorList>
            <person name="Yang L."/>
        </authorList>
    </citation>
    <scope>NUCLEOTIDE SEQUENCE [LARGE SCALE GENOMIC DNA]</scope>
    <source>
        <strain evidence="1">YNDBR</strain>
        <tissue evidence="1">Leaf</tissue>
    </source>
</reference>
<dbReference type="SUPFAM" id="SSF47923">
    <property type="entry name" value="Ypt/Rab-GAP domain of gyp1p"/>
    <property type="match status" value="1"/>
</dbReference>
<evidence type="ECO:0000313" key="2">
    <source>
        <dbReference type="Proteomes" id="UP001420932"/>
    </source>
</evidence>
<gene>
    <name evidence="1" type="ORF">Syun_004072</name>
</gene>
<sequence>MSDLLSPFVILYEDDAYAFWCFEMLLRRMWRPTSALGFEGRGEGEVVRLDGGILHGREVEEGREVAVAKGGTGVEEVQGFEDFGVDGVVEERGVGGHDRFDGRGEGVWARKVFNEGQSVKKKRS</sequence>
<evidence type="ECO:0000313" key="1">
    <source>
        <dbReference type="EMBL" id="KAK9163170.1"/>
    </source>
</evidence>
<dbReference type="EMBL" id="JBBNAF010000002">
    <property type="protein sequence ID" value="KAK9163170.1"/>
    <property type="molecule type" value="Genomic_DNA"/>
</dbReference>
<name>A0AAP0L4W9_9MAGN</name>
<organism evidence="1 2">
    <name type="scientific">Stephania yunnanensis</name>
    <dbReference type="NCBI Taxonomy" id="152371"/>
    <lineage>
        <taxon>Eukaryota</taxon>
        <taxon>Viridiplantae</taxon>
        <taxon>Streptophyta</taxon>
        <taxon>Embryophyta</taxon>
        <taxon>Tracheophyta</taxon>
        <taxon>Spermatophyta</taxon>
        <taxon>Magnoliopsida</taxon>
        <taxon>Ranunculales</taxon>
        <taxon>Menispermaceae</taxon>
        <taxon>Menispermoideae</taxon>
        <taxon>Cissampelideae</taxon>
        <taxon>Stephania</taxon>
    </lineage>
</organism>
<accession>A0AAP0L4W9</accession>
<comment type="caution">
    <text evidence="1">The sequence shown here is derived from an EMBL/GenBank/DDBJ whole genome shotgun (WGS) entry which is preliminary data.</text>
</comment>
<keyword evidence="2" id="KW-1185">Reference proteome</keyword>
<dbReference type="Proteomes" id="UP001420932">
    <property type="component" value="Unassembled WGS sequence"/>
</dbReference>
<proteinExistence type="predicted"/>
<dbReference type="InterPro" id="IPR035969">
    <property type="entry name" value="Rab-GAP_TBC_sf"/>
</dbReference>
<protein>
    <submittedName>
        <fullName evidence="1">Uncharacterized protein</fullName>
    </submittedName>
</protein>